<comment type="caution">
    <text evidence="4">The sequence shown here is derived from an EMBL/GenBank/DDBJ whole genome shotgun (WGS) entry which is preliminary data.</text>
</comment>
<keyword evidence="5" id="KW-1185">Reference proteome</keyword>
<evidence type="ECO:0000259" key="3">
    <source>
        <dbReference type="Pfam" id="PF04536"/>
    </source>
</evidence>
<feature type="compositionally biased region" description="Low complexity" evidence="1">
    <location>
        <begin position="406"/>
        <end position="422"/>
    </location>
</feature>
<evidence type="ECO:0000313" key="4">
    <source>
        <dbReference type="EMBL" id="RSK43744.1"/>
    </source>
</evidence>
<feature type="transmembrane region" description="Helical" evidence="2">
    <location>
        <begin position="249"/>
        <end position="269"/>
    </location>
</feature>
<dbReference type="PANTHER" id="PTHR30373">
    <property type="entry name" value="UPF0603 PROTEIN YGCG"/>
    <property type="match status" value="1"/>
</dbReference>
<feature type="region of interest" description="Disordered" evidence="1">
    <location>
        <begin position="346"/>
        <end position="439"/>
    </location>
</feature>
<feature type="domain" description="TPM" evidence="3">
    <location>
        <begin position="67"/>
        <end position="188"/>
    </location>
</feature>
<dbReference type="PANTHER" id="PTHR30373:SF2">
    <property type="entry name" value="UPF0603 PROTEIN YGCG"/>
    <property type="match status" value="1"/>
</dbReference>
<sequence length="439" mass="45023">MFPPAPAGNARAHRCVLSWKPDTHPYFPPAMTRFLLLLLLLVGSATFTARAQSANGLPARPAPFRFITDEAQLLNPADAKTLETGLRRYADQNGTQIVVVTVPSLGGQSAAEYARALGTSWGIGQRDKNNGVVVLLSKQERALSIQAGSGLRSRLTPEVTDRVISQMTPRFKQGNYFAGLRQGLNSLMYAADPSSAPQAAETPAAAPGSDASASAADYATASGSDELSAPASAPVATAPAAPVEPESSGFGLGTLVLAVVVIGGGLWLVSKLFRRRNNPAATGGTPDFLPNQPNAPAGNYGRAGYSGQPGPDFLPNRGSSGGSGMGNVLLTGAAAAAGAYLGNRMADRNDDSTTHLSPDAPARPLDTPANDTADGSGAFPFLGGSTSETDNAPDYFAPDNSGSEPDYFSSSDTSSYDDSSSGDTGGGGFDDTSDNSGSW</sequence>
<accession>A0A3R9PQL7</accession>
<dbReference type="Gene3D" id="3.10.310.50">
    <property type="match status" value="1"/>
</dbReference>
<evidence type="ECO:0000313" key="5">
    <source>
        <dbReference type="Proteomes" id="UP000273500"/>
    </source>
</evidence>
<name>A0A3R9PQL7_9BACT</name>
<protein>
    <submittedName>
        <fullName evidence="4">TPM domain-containing protein</fullName>
    </submittedName>
</protein>
<keyword evidence="2" id="KW-1133">Transmembrane helix</keyword>
<keyword evidence="2" id="KW-0812">Transmembrane</keyword>
<organism evidence="4 5">
    <name type="scientific">Hymenobacter rigui</name>
    <dbReference type="NCBI Taxonomy" id="334424"/>
    <lineage>
        <taxon>Bacteria</taxon>
        <taxon>Pseudomonadati</taxon>
        <taxon>Bacteroidota</taxon>
        <taxon>Cytophagia</taxon>
        <taxon>Cytophagales</taxon>
        <taxon>Hymenobacteraceae</taxon>
        <taxon>Hymenobacter</taxon>
    </lineage>
</organism>
<dbReference type="Pfam" id="PF04536">
    <property type="entry name" value="TPM_phosphatase"/>
    <property type="match status" value="1"/>
</dbReference>
<evidence type="ECO:0000256" key="2">
    <source>
        <dbReference type="SAM" id="Phobius"/>
    </source>
</evidence>
<dbReference type="AlphaFoldDB" id="A0A3R9PQL7"/>
<dbReference type="EMBL" id="RWIT01000023">
    <property type="protein sequence ID" value="RSK43744.1"/>
    <property type="molecule type" value="Genomic_DNA"/>
</dbReference>
<gene>
    <name evidence="4" type="ORF">EI291_21800</name>
</gene>
<dbReference type="Proteomes" id="UP000273500">
    <property type="component" value="Unassembled WGS sequence"/>
</dbReference>
<keyword evidence="2" id="KW-0472">Membrane</keyword>
<feature type="region of interest" description="Disordered" evidence="1">
    <location>
        <begin position="281"/>
        <end position="320"/>
    </location>
</feature>
<dbReference type="InterPro" id="IPR007621">
    <property type="entry name" value="TPM_dom"/>
</dbReference>
<proteinExistence type="predicted"/>
<evidence type="ECO:0000256" key="1">
    <source>
        <dbReference type="SAM" id="MobiDB-lite"/>
    </source>
</evidence>
<reference evidence="4 5" key="1">
    <citation type="submission" date="2018-12" db="EMBL/GenBank/DDBJ databases">
        <authorList>
            <person name="Feng G."/>
            <person name="Zhu H."/>
        </authorList>
    </citation>
    <scope>NUCLEOTIDE SEQUENCE [LARGE SCALE GENOMIC DNA]</scope>
    <source>
        <strain evidence="4 5">KCTC 12533</strain>
    </source>
</reference>
<dbReference type="OrthoDB" id="9810918at2"/>